<dbReference type="Proteomes" id="UP001454036">
    <property type="component" value="Unassembled WGS sequence"/>
</dbReference>
<dbReference type="EMBL" id="BAABME010015062">
    <property type="protein sequence ID" value="GAA0139188.1"/>
    <property type="molecule type" value="Genomic_DNA"/>
</dbReference>
<name>A0AAV3NN42_LITER</name>
<reference evidence="2 4" key="1">
    <citation type="submission" date="2024-01" db="EMBL/GenBank/DDBJ databases">
        <title>The complete chloroplast genome sequence of Lithospermum erythrorhizon: insights into the phylogenetic relationship among Boraginaceae species and the maternal lineages of purple gromwells.</title>
        <authorList>
            <person name="Okada T."/>
            <person name="Watanabe K."/>
        </authorList>
    </citation>
    <scope>NUCLEOTIDE SEQUENCE [LARGE SCALE GENOMIC DNA]</scope>
</reference>
<feature type="compositionally biased region" description="Basic and acidic residues" evidence="1">
    <location>
        <begin position="1"/>
        <end position="30"/>
    </location>
</feature>
<feature type="region of interest" description="Disordered" evidence="1">
    <location>
        <begin position="1"/>
        <end position="56"/>
    </location>
</feature>
<organism evidence="2 4">
    <name type="scientific">Lithospermum erythrorhizon</name>
    <name type="common">Purple gromwell</name>
    <name type="synonym">Lithospermum officinale var. erythrorhizon</name>
    <dbReference type="NCBI Taxonomy" id="34254"/>
    <lineage>
        <taxon>Eukaryota</taxon>
        <taxon>Viridiplantae</taxon>
        <taxon>Streptophyta</taxon>
        <taxon>Embryophyta</taxon>
        <taxon>Tracheophyta</taxon>
        <taxon>Spermatophyta</taxon>
        <taxon>Magnoliopsida</taxon>
        <taxon>eudicotyledons</taxon>
        <taxon>Gunneridae</taxon>
        <taxon>Pentapetalae</taxon>
        <taxon>asterids</taxon>
        <taxon>lamiids</taxon>
        <taxon>Boraginales</taxon>
        <taxon>Boraginaceae</taxon>
        <taxon>Boraginoideae</taxon>
        <taxon>Lithospermeae</taxon>
        <taxon>Lithospermum</taxon>
    </lineage>
</organism>
<keyword evidence="4" id="KW-1185">Reference proteome</keyword>
<sequence length="85" mass="9624">MEDLRAHLPNLRDDHPTISSSIREEREETCTHTPPVRITNDSSSAPHSHREAMAPWVMRPTPAMKIVNSIHRQIDALIKKVAGHT</sequence>
<evidence type="ECO:0000313" key="4">
    <source>
        <dbReference type="Proteomes" id="UP001454036"/>
    </source>
</evidence>
<protein>
    <submittedName>
        <fullName evidence="2">Uncharacterized protein</fullName>
    </submittedName>
</protein>
<evidence type="ECO:0000256" key="1">
    <source>
        <dbReference type="SAM" id="MobiDB-lite"/>
    </source>
</evidence>
<accession>A0AAV3NN42</accession>
<evidence type="ECO:0000313" key="2">
    <source>
        <dbReference type="EMBL" id="GAA0139188.1"/>
    </source>
</evidence>
<proteinExistence type="predicted"/>
<dbReference type="AlphaFoldDB" id="A0AAV3NN42"/>
<comment type="caution">
    <text evidence="2">The sequence shown here is derived from an EMBL/GenBank/DDBJ whole genome shotgun (WGS) entry which is preliminary data.</text>
</comment>
<dbReference type="EMBL" id="BAABME010015458">
    <property type="protein sequence ID" value="GAA0141294.1"/>
    <property type="molecule type" value="Genomic_DNA"/>
</dbReference>
<gene>
    <name evidence="2" type="ORF">LIER_35044</name>
    <name evidence="3" type="ORF">LIER_35367</name>
</gene>
<evidence type="ECO:0000313" key="3">
    <source>
        <dbReference type="EMBL" id="GAA0141294.1"/>
    </source>
</evidence>